<dbReference type="Gene3D" id="3.50.50.60">
    <property type="entry name" value="FAD/NAD(P)-binding domain"/>
    <property type="match status" value="2"/>
</dbReference>
<dbReference type="PRINTS" id="PR00469">
    <property type="entry name" value="PNDRDTASEII"/>
</dbReference>
<dbReference type="EC" id="2.1.2.10" evidence="8"/>
<dbReference type="GO" id="GO:0032259">
    <property type="term" value="P:methylation"/>
    <property type="evidence" value="ECO:0007669"/>
    <property type="project" value="UniProtKB-KW"/>
</dbReference>
<gene>
    <name evidence="8" type="primary">gcvT_4</name>
    <name evidence="8" type="ORF">CD178_02804</name>
</gene>
<evidence type="ECO:0000259" key="4">
    <source>
        <dbReference type="Pfam" id="PF01571"/>
    </source>
</evidence>
<keyword evidence="8" id="KW-0808">Transferase</keyword>
<dbReference type="InterPro" id="IPR006277">
    <property type="entry name" value="Sarcosine_oxidase_asu"/>
</dbReference>
<dbReference type="Pfam" id="PF17806">
    <property type="entry name" value="SO_alpha_A3"/>
    <property type="match status" value="1"/>
</dbReference>
<organism evidence="8 9">
    <name type="scientific">Komagataeibacter saccharivorans</name>
    <dbReference type="NCBI Taxonomy" id="265959"/>
    <lineage>
        <taxon>Bacteria</taxon>
        <taxon>Pseudomonadati</taxon>
        <taxon>Pseudomonadota</taxon>
        <taxon>Alphaproteobacteria</taxon>
        <taxon>Acetobacterales</taxon>
        <taxon>Acetobacteraceae</taxon>
        <taxon>Komagataeibacter</taxon>
    </lineage>
</organism>
<dbReference type="InterPro" id="IPR036188">
    <property type="entry name" value="FAD/NAD-bd_sf"/>
</dbReference>
<dbReference type="Pfam" id="PF13510">
    <property type="entry name" value="Fer2_4"/>
    <property type="match status" value="1"/>
</dbReference>
<dbReference type="PRINTS" id="PR00368">
    <property type="entry name" value="FADPNR"/>
</dbReference>
<keyword evidence="2" id="KW-0560">Oxidoreductase</keyword>
<dbReference type="SUPFAM" id="SSF103025">
    <property type="entry name" value="Folate-binding domain"/>
    <property type="match status" value="1"/>
</dbReference>
<dbReference type="InterPro" id="IPR013977">
    <property type="entry name" value="GcvT_C"/>
</dbReference>
<feature type="domain" description="GCVT N-terminal" evidence="4">
    <location>
        <begin position="620"/>
        <end position="887"/>
    </location>
</feature>
<dbReference type="PIRSF" id="PIRSF037980">
    <property type="entry name" value="SoxA"/>
    <property type="match status" value="1"/>
</dbReference>
<dbReference type="AlphaFoldDB" id="A0A347WFA7"/>
<feature type="domain" description="SoxA A3" evidence="7">
    <location>
        <begin position="521"/>
        <end position="602"/>
    </location>
</feature>
<dbReference type="Pfam" id="PF08669">
    <property type="entry name" value="GCV_T_C"/>
    <property type="match status" value="1"/>
</dbReference>
<evidence type="ECO:0000256" key="3">
    <source>
        <dbReference type="SAM" id="MobiDB-lite"/>
    </source>
</evidence>
<dbReference type="Pfam" id="PF07992">
    <property type="entry name" value="Pyr_redox_2"/>
    <property type="match status" value="1"/>
</dbReference>
<reference evidence="8 9" key="1">
    <citation type="submission" date="2017-08" db="EMBL/GenBank/DDBJ databases">
        <title>Complete genome sequence of Gluconacetobacter saccharivorans CV1 isolated from Fermented Vinegar.</title>
        <authorList>
            <person name="Kim S.-Y."/>
        </authorList>
    </citation>
    <scope>NUCLEOTIDE SEQUENCE [LARGE SCALE GENOMIC DNA]</scope>
    <source>
        <strain evidence="8 9">CV1</strain>
    </source>
</reference>
<evidence type="ECO:0000313" key="8">
    <source>
        <dbReference type="EMBL" id="AXY23550.1"/>
    </source>
</evidence>
<accession>A0A347WFA7</accession>
<keyword evidence="9" id="KW-1185">Reference proteome</keyword>
<evidence type="ECO:0000259" key="5">
    <source>
        <dbReference type="Pfam" id="PF07992"/>
    </source>
</evidence>
<evidence type="ECO:0000256" key="2">
    <source>
        <dbReference type="ARBA" id="ARBA00023002"/>
    </source>
</evidence>
<dbReference type="SUPFAM" id="SSF51905">
    <property type="entry name" value="FAD/NAD(P)-binding domain"/>
    <property type="match status" value="1"/>
</dbReference>
<dbReference type="Proteomes" id="UP000264120">
    <property type="component" value="Chromosome"/>
</dbReference>
<dbReference type="PANTHER" id="PTHR43757:SF2">
    <property type="entry name" value="AMINOMETHYLTRANSFERASE, MITOCHONDRIAL"/>
    <property type="match status" value="1"/>
</dbReference>
<dbReference type="RefSeq" id="WP_110548290.1">
    <property type="nucleotide sequence ID" value="NZ_CALCQY010000008.1"/>
</dbReference>
<dbReference type="InterPro" id="IPR023753">
    <property type="entry name" value="FAD/NAD-binding_dom"/>
</dbReference>
<dbReference type="InterPro" id="IPR029043">
    <property type="entry name" value="GcvT/YgfZ_C"/>
</dbReference>
<dbReference type="GO" id="GO:0008168">
    <property type="term" value="F:methyltransferase activity"/>
    <property type="evidence" value="ECO:0007669"/>
    <property type="project" value="UniProtKB-KW"/>
</dbReference>
<dbReference type="OrthoDB" id="5287468at2"/>
<dbReference type="InterPro" id="IPR041117">
    <property type="entry name" value="SoxA_A3"/>
</dbReference>
<dbReference type="KEGG" id="ksc:CD178_02804"/>
<dbReference type="EMBL" id="CP023036">
    <property type="protein sequence ID" value="AXY23550.1"/>
    <property type="molecule type" value="Genomic_DNA"/>
</dbReference>
<evidence type="ECO:0000256" key="1">
    <source>
        <dbReference type="ARBA" id="ARBA00008609"/>
    </source>
</evidence>
<protein>
    <submittedName>
        <fullName evidence="8">Aminomethyltransferase</fullName>
        <ecNumber evidence="8">2.1.2.10</ecNumber>
    </submittedName>
</protein>
<dbReference type="InterPro" id="IPR041854">
    <property type="entry name" value="BFD-like_2Fe2S-bd_dom_sf"/>
</dbReference>
<dbReference type="InterPro" id="IPR006222">
    <property type="entry name" value="GCVT_N"/>
</dbReference>
<evidence type="ECO:0000259" key="7">
    <source>
        <dbReference type="Pfam" id="PF17806"/>
    </source>
</evidence>
<dbReference type="NCBIfam" id="TIGR01372">
    <property type="entry name" value="soxA"/>
    <property type="match status" value="1"/>
</dbReference>
<evidence type="ECO:0000313" key="9">
    <source>
        <dbReference type="Proteomes" id="UP000264120"/>
    </source>
</evidence>
<feature type="region of interest" description="Disordered" evidence="3">
    <location>
        <begin position="486"/>
        <end position="508"/>
    </location>
</feature>
<dbReference type="Gene3D" id="1.10.10.1100">
    <property type="entry name" value="BFD-like [2Fe-2S]-binding domain"/>
    <property type="match status" value="1"/>
</dbReference>
<dbReference type="Gene3D" id="3.10.20.440">
    <property type="entry name" value="2Fe-2S iron-sulphur cluster binding domain, sarcosine oxidase, alpha subunit, N-terminal domain"/>
    <property type="match status" value="1"/>
</dbReference>
<dbReference type="PANTHER" id="PTHR43757">
    <property type="entry name" value="AMINOMETHYLTRANSFERASE"/>
    <property type="match status" value="1"/>
</dbReference>
<dbReference type="InterPro" id="IPR028896">
    <property type="entry name" value="GcvT/YgfZ/DmdA"/>
</dbReference>
<dbReference type="Pfam" id="PF01571">
    <property type="entry name" value="GCV_T"/>
    <property type="match status" value="1"/>
</dbReference>
<sequence>MTKQYRIPGRGRVNTARRVTFTFDGREFQGYEGDTLASALLANGQHLMGRSFKYHRPRGVVSAGSDEPNALVAVGSGPALQTPNLRATQVEIHDGLVAISQNRFPCLKFDLGAVNTLAAPLLPAGFYYKTFMWPRSFWDKVYEPIIRASAGLGVAPTAPDPDQYAFRYEHCDVLVVGAGPAGLAAALAAGRAGARVIVADETAEAGGWLLSDTTSRIDGKTGAAWAREVVDELNAMPNVRLLTRCTAFNYGPHNMVALNERLTDHLAHPAVGQPKERLWQVRAKEVVLAAGALERPLVFDGNDRPGVMLATAARTYLNRYGVACGRRAIVVTADDAAYRVALDLKDAGVTVAAIADLRPAPDGALVAAAIRAGITVLPNTTIQRAHGLNRVCSVELAQLLPDGSVGKGHQWRADLVLMSGGFTPSVHMFSQSRGKLVFDEELGVYVPGQSAERERSAGACRGVYRLDRVLEDGARAGAEAAAATGFDGSAPQWQTGDLDEPGRGGFAGALPRRGKGLRAMAFVDYQNDVTAKDVKLAVREGFRSIEHIKRYTTTGMATDQGKSSNVNALGIASEALGRPVEKVGLTTFRPPFTPVTFGAFAGHAREFLFDPVRRTAADGWARDRGAVFEDVGLWQRARYFPINGEDMEAAVRRECLATRSAVGIFDASTLGKIEVVGPDAATFMNRMYVNGWTKLAVGRCRYGLLCRENGFVYDDGVVGRVAADRFHVTTTTGGAAGVLNMMEDYLQTEWPDLDVWLTSTSEEWSVIAVQGPLARKVLAPLVDGLDISAEALPHMSMAEGSICGVPMRLFRVSFTGELGFEVNVPSRHGRRIWDAIWAAGEPHGMTPYGTETMHVLRAEKGYIVVGQETDGTATPDDVGCGWAVSKVKKDFVGKRSLALPALKAPDRLQLVGLLTLDPSEVLEEGTQLVARPDEAVPMHKLGHVTSSYFSATLGHSIALAMVAGGRARMGETLYVPVEGRSIPVKVTNPVFYDVEGARLNV</sequence>
<name>A0A347WFA7_9PROT</name>
<evidence type="ECO:0000259" key="6">
    <source>
        <dbReference type="Pfam" id="PF08669"/>
    </source>
</evidence>
<keyword evidence="8" id="KW-0489">Methyltransferase</keyword>
<comment type="similarity">
    <text evidence="1">Belongs to the GcvT family.</text>
</comment>
<dbReference type="Gene3D" id="3.30.1360.120">
    <property type="entry name" value="Probable tRNA modification gtpase trme, domain 1"/>
    <property type="match status" value="1"/>
</dbReference>
<dbReference type="GO" id="GO:0008115">
    <property type="term" value="F:sarcosine oxidase activity"/>
    <property type="evidence" value="ECO:0007669"/>
    <property type="project" value="InterPro"/>
</dbReference>
<dbReference type="SUPFAM" id="SSF101790">
    <property type="entry name" value="Aminomethyltransferase beta-barrel domain"/>
    <property type="match status" value="1"/>
</dbReference>
<dbReference type="GO" id="GO:0004047">
    <property type="term" value="F:aminomethyltransferase activity"/>
    <property type="evidence" value="ECO:0007669"/>
    <property type="project" value="UniProtKB-EC"/>
</dbReference>
<dbReference type="InterPro" id="IPR027266">
    <property type="entry name" value="TrmE/GcvT-like"/>
</dbReference>
<feature type="domain" description="FAD/NAD(P)-binding" evidence="5">
    <location>
        <begin position="172"/>
        <end position="444"/>
    </location>
</feature>
<proteinExistence type="inferred from homology"/>
<dbReference type="InterPro" id="IPR042204">
    <property type="entry name" value="2Fe-2S-bd_N"/>
</dbReference>
<feature type="domain" description="Aminomethyltransferase C-terminal" evidence="6">
    <location>
        <begin position="909"/>
        <end position="993"/>
    </location>
</feature>
<dbReference type="GO" id="GO:0046653">
    <property type="term" value="P:tetrahydrofolate metabolic process"/>
    <property type="evidence" value="ECO:0007669"/>
    <property type="project" value="InterPro"/>
</dbReference>